<dbReference type="AlphaFoldDB" id="A0A0G1IR72"/>
<feature type="transmembrane region" description="Helical" evidence="1">
    <location>
        <begin position="173"/>
        <end position="194"/>
    </location>
</feature>
<dbReference type="EMBL" id="LCIQ01000003">
    <property type="protein sequence ID" value="KKT61463.1"/>
    <property type="molecule type" value="Genomic_DNA"/>
</dbReference>
<accession>A0A0G1IR72</accession>
<dbReference type="Pfam" id="PF06750">
    <property type="entry name" value="A24_N_bact"/>
    <property type="match status" value="1"/>
</dbReference>
<name>A0A0G1IR72_9BACT</name>
<evidence type="ECO:0000313" key="4">
    <source>
        <dbReference type="Proteomes" id="UP000034521"/>
    </source>
</evidence>
<gene>
    <name evidence="3" type="ORF">UW52_C0003G0026</name>
</gene>
<dbReference type="PANTHER" id="PTHR30487">
    <property type="entry name" value="TYPE 4 PREPILIN-LIKE PROTEINS LEADER PEPTIDE-PROCESSING ENZYME"/>
    <property type="match status" value="1"/>
</dbReference>
<feature type="transmembrane region" description="Helical" evidence="1">
    <location>
        <begin position="78"/>
        <end position="95"/>
    </location>
</feature>
<feature type="non-terminal residue" evidence="3">
    <location>
        <position position="195"/>
    </location>
</feature>
<dbReference type="InterPro" id="IPR010627">
    <property type="entry name" value="Prepilin_pept_A24_N"/>
</dbReference>
<sequence length="195" mass="22122">MILLLLFVLGLCVGSFLNVLADRLPKGEDVIRGRSHCDFCRHKLRWYELIPLLSFFIQQGKSRCCKKQLSLQYPLSELATGVGFVLIYSFQSFLLRQGYGGQAAVSPDIIGVSFQMDIQSLLNIVRITSYFVLLSSFTVIFISDLKYEIIPIEMIIVGFITALIYHGITFINFITVINVIFSGFSAGLFFFSLWF</sequence>
<feature type="transmembrane region" description="Helical" evidence="1">
    <location>
        <begin position="124"/>
        <end position="143"/>
    </location>
</feature>
<dbReference type="Proteomes" id="UP000034521">
    <property type="component" value="Unassembled WGS sequence"/>
</dbReference>
<feature type="transmembrane region" description="Helical" evidence="1">
    <location>
        <begin position="149"/>
        <end position="166"/>
    </location>
</feature>
<organism evidence="3 4">
    <name type="scientific">Candidatus Gottesmanbacteria bacterium GW2011_GWA1_44_24b</name>
    <dbReference type="NCBI Taxonomy" id="1618437"/>
    <lineage>
        <taxon>Bacteria</taxon>
        <taxon>Candidatus Gottesmaniibacteriota</taxon>
    </lineage>
</organism>
<keyword evidence="1" id="KW-0812">Transmembrane</keyword>
<dbReference type="GO" id="GO:0004190">
    <property type="term" value="F:aspartic-type endopeptidase activity"/>
    <property type="evidence" value="ECO:0007669"/>
    <property type="project" value="TreeGrafter"/>
</dbReference>
<protein>
    <submittedName>
        <fullName evidence="3">Aspartate peptidase</fullName>
    </submittedName>
</protein>
<dbReference type="PANTHER" id="PTHR30487:SF0">
    <property type="entry name" value="PREPILIN LEADER PEPTIDASE_N-METHYLTRANSFERASE-RELATED"/>
    <property type="match status" value="1"/>
</dbReference>
<dbReference type="GO" id="GO:0006465">
    <property type="term" value="P:signal peptide processing"/>
    <property type="evidence" value="ECO:0007669"/>
    <property type="project" value="TreeGrafter"/>
</dbReference>
<keyword evidence="1" id="KW-1133">Transmembrane helix</keyword>
<keyword evidence="1" id="KW-0472">Membrane</keyword>
<comment type="caution">
    <text evidence="3">The sequence shown here is derived from an EMBL/GenBank/DDBJ whole genome shotgun (WGS) entry which is preliminary data.</text>
</comment>
<feature type="domain" description="Prepilin peptidase A24 N-terminal" evidence="2">
    <location>
        <begin position="8"/>
        <end position="88"/>
    </location>
</feature>
<dbReference type="InterPro" id="IPR050882">
    <property type="entry name" value="Prepilin_peptidase/N-MTase"/>
</dbReference>
<evidence type="ECO:0000256" key="1">
    <source>
        <dbReference type="SAM" id="Phobius"/>
    </source>
</evidence>
<reference evidence="3 4" key="1">
    <citation type="journal article" date="2015" name="Nature">
        <title>rRNA introns, odd ribosomes, and small enigmatic genomes across a large radiation of phyla.</title>
        <authorList>
            <person name="Brown C.T."/>
            <person name="Hug L.A."/>
            <person name="Thomas B.C."/>
            <person name="Sharon I."/>
            <person name="Castelle C.J."/>
            <person name="Singh A."/>
            <person name="Wilkins M.J."/>
            <person name="Williams K.H."/>
            <person name="Banfield J.F."/>
        </authorList>
    </citation>
    <scope>NUCLEOTIDE SEQUENCE [LARGE SCALE GENOMIC DNA]</scope>
</reference>
<evidence type="ECO:0000313" key="3">
    <source>
        <dbReference type="EMBL" id="KKT61463.1"/>
    </source>
</evidence>
<proteinExistence type="predicted"/>
<dbReference type="GO" id="GO:0005886">
    <property type="term" value="C:plasma membrane"/>
    <property type="evidence" value="ECO:0007669"/>
    <property type="project" value="TreeGrafter"/>
</dbReference>
<evidence type="ECO:0000259" key="2">
    <source>
        <dbReference type="Pfam" id="PF06750"/>
    </source>
</evidence>